<dbReference type="Proteomes" id="UP000595278">
    <property type="component" value="Chromosome"/>
</dbReference>
<protein>
    <submittedName>
        <fullName evidence="5">FMN-binding glutamate synthase family protein</fullName>
    </submittedName>
</protein>
<dbReference type="PIRSF" id="PIRSF006429">
    <property type="entry name" value="GOGAT_lg_2"/>
    <property type="match status" value="1"/>
</dbReference>
<dbReference type="PANTHER" id="PTHR43819:SF1">
    <property type="entry name" value="ARCHAEAL-TYPE GLUTAMATE SYNTHASE [NADPH]"/>
    <property type="match status" value="1"/>
</dbReference>
<dbReference type="KEGG" id="eaz:JHT90_11380"/>
<dbReference type="EMBL" id="CP067393">
    <property type="protein sequence ID" value="QQP84985.1"/>
    <property type="molecule type" value="Genomic_DNA"/>
</dbReference>
<dbReference type="CDD" id="cd02808">
    <property type="entry name" value="GltS_FMN"/>
    <property type="match status" value="1"/>
</dbReference>
<dbReference type="InterPro" id="IPR024188">
    <property type="entry name" value="GltB"/>
</dbReference>
<dbReference type="PIRSF" id="PIRSF500060">
    <property type="entry name" value="UCP500060"/>
    <property type="match status" value="1"/>
</dbReference>
<comment type="similarity">
    <text evidence="1 2">Belongs to the glutamate synthase family.</text>
</comment>
<feature type="transmembrane region" description="Helical" evidence="3">
    <location>
        <begin position="31"/>
        <end position="51"/>
    </location>
</feature>
<organism evidence="5 6">
    <name type="scientific">Entomomonas asaccharolytica</name>
    <dbReference type="NCBI Taxonomy" id="2785331"/>
    <lineage>
        <taxon>Bacteria</taxon>
        <taxon>Pseudomonadati</taxon>
        <taxon>Pseudomonadota</taxon>
        <taxon>Gammaproteobacteria</taxon>
        <taxon>Pseudomonadales</taxon>
        <taxon>Pseudomonadaceae</taxon>
        <taxon>Entomomonas</taxon>
    </lineage>
</organism>
<dbReference type="RefSeq" id="WP_201091035.1">
    <property type="nucleotide sequence ID" value="NZ_CP067393.1"/>
</dbReference>
<reference evidence="5 6" key="1">
    <citation type="submission" date="2021-01" db="EMBL/GenBank/DDBJ databases">
        <title>Entomomonas sp. F2A isolated from a house cricket (Acheta domesticus).</title>
        <authorList>
            <person name="Spergser J."/>
            <person name="Busse H.-J."/>
        </authorList>
    </citation>
    <scope>NUCLEOTIDE SEQUENCE [LARGE SCALE GENOMIC DNA]</scope>
    <source>
        <strain evidence="5 6">F2A</strain>
    </source>
</reference>
<dbReference type="GO" id="GO:0006537">
    <property type="term" value="P:glutamate biosynthetic process"/>
    <property type="evidence" value="ECO:0007669"/>
    <property type="project" value="InterPro"/>
</dbReference>
<keyword evidence="3" id="KW-1133">Transmembrane helix</keyword>
<keyword evidence="6" id="KW-1185">Reference proteome</keyword>
<dbReference type="GO" id="GO:0015930">
    <property type="term" value="F:glutamate synthase activity"/>
    <property type="evidence" value="ECO:0007669"/>
    <property type="project" value="InterPro"/>
</dbReference>
<name>A0A974NE82_9GAMM</name>
<evidence type="ECO:0000313" key="5">
    <source>
        <dbReference type="EMBL" id="QQP84985.1"/>
    </source>
</evidence>
<dbReference type="InterPro" id="IPR027283">
    <property type="entry name" value="YerD"/>
</dbReference>
<feature type="transmembrane region" description="Helical" evidence="3">
    <location>
        <begin position="7"/>
        <end position="25"/>
    </location>
</feature>
<dbReference type="Gene3D" id="3.20.20.70">
    <property type="entry name" value="Aldolase class I"/>
    <property type="match status" value="1"/>
</dbReference>
<dbReference type="Pfam" id="PF01645">
    <property type="entry name" value="Glu_synthase"/>
    <property type="match status" value="1"/>
</dbReference>
<sequence length="538" mass="59618">MKALQLYRYSFFVCCIFFTVITAPFAMIHNWLWMFTLIAAVLSLIGIYDLFQPKHSVCRNYPILGHMRFMIEYIRPEIRQYLIESDTEALPFSRQERSLVYRRAKNLDANKAFGTVEDIYKTGFEFISHSIIPATIHDPESFRVMIGTDQCKQPYSASLLNISAMSFGALSANAIRALNKGAKKGNFAHDSGEGGLSTYHKENGGDLIWQIASGYFGCRTDDGKFNPERFAAQAANPQIKMIEIKLSQGAKPGHGGMLPKDKVTAEIAATREVPMGQDCISPPCHSAFSTPLELMQFIAQLRELSGGKPIGFKICIGHPWEFAAIVKAMLETKILPDFIVVDGKEGGTGDAPVEFSDHIGLPLRQGLSFVHNILVGANLRDKIKIAASGKIISGFDIVRALAMGADWVNSARGFMFAIGCIQSQSCNTNKCPTGVATQDPLRQNALVVPDKAERVYHFHKNTLHAFAEMLAATGLNHPTELKPHHVARRISDNEIRLLSNIDYYLKQGELLSGQIASPFYSDVWNIAQANSFEPNHNV</sequence>
<dbReference type="SUPFAM" id="SSF51395">
    <property type="entry name" value="FMN-linked oxidoreductases"/>
    <property type="match status" value="1"/>
</dbReference>
<evidence type="ECO:0000256" key="1">
    <source>
        <dbReference type="ARBA" id="ARBA00009716"/>
    </source>
</evidence>
<gene>
    <name evidence="5" type="ORF">JHT90_11380</name>
</gene>
<evidence type="ECO:0000313" key="6">
    <source>
        <dbReference type="Proteomes" id="UP000595278"/>
    </source>
</evidence>
<proteinExistence type="inferred from homology"/>
<evidence type="ECO:0000256" key="3">
    <source>
        <dbReference type="SAM" id="Phobius"/>
    </source>
</evidence>
<dbReference type="PANTHER" id="PTHR43819">
    <property type="entry name" value="ARCHAEAL-TYPE GLUTAMATE SYNTHASE [NADPH]"/>
    <property type="match status" value="1"/>
</dbReference>
<evidence type="ECO:0000256" key="2">
    <source>
        <dbReference type="PIRNR" id="PIRNR006429"/>
    </source>
</evidence>
<dbReference type="AlphaFoldDB" id="A0A974NE82"/>
<evidence type="ECO:0000259" key="4">
    <source>
        <dbReference type="Pfam" id="PF01645"/>
    </source>
</evidence>
<dbReference type="InterPro" id="IPR002932">
    <property type="entry name" value="Glu_synthdom"/>
</dbReference>
<feature type="domain" description="Glutamate synthase" evidence="4">
    <location>
        <begin position="149"/>
        <end position="475"/>
    </location>
</feature>
<keyword evidence="3" id="KW-0472">Membrane</keyword>
<keyword evidence="3" id="KW-0812">Transmembrane</keyword>
<dbReference type="FunFam" id="3.20.20.70:FF:000156">
    <property type="entry name" value="Glutamate synthase domain protein"/>
    <property type="match status" value="1"/>
</dbReference>
<accession>A0A974NE82</accession>
<dbReference type="InterPro" id="IPR013785">
    <property type="entry name" value="Aldolase_TIM"/>
</dbReference>